<evidence type="ECO:0000313" key="2">
    <source>
        <dbReference type="EMBL" id="KIV99733.1"/>
    </source>
</evidence>
<dbReference type="InParanoid" id="A0A0D2AL02"/>
<feature type="region of interest" description="Disordered" evidence="1">
    <location>
        <begin position="1"/>
        <end position="42"/>
    </location>
</feature>
<dbReference type="VEuPathDB" id="FungiDB:PV09_08660"/>
<dbReference type="PANTHER" id="PTHR42085">
    <property type="entry name" value="F-BOX DOMAIN-CONTAINING PROTEIN"/>
    <property type="match status" value="1"/>
</dbReference>
<evidence type="ECO:0000313" key="3">
    <source>
        <dbReference type="Proteomes" id="UP000053259"/>
    </source>
</evidence>
<evidence type="ECO:0008006" key="4">
    <source>
        <dbReference type="Google" id="ProtNLM"/>
    </source>
</evidence>
<dbReference type="PANTHER" id="PTHR42085:SF1">
    <property type="entry name" value="F-BOX DOMAIN-CONTAINING PROTEIN"/>
    <property type="match status" value="1"/>
</dbReference>
<proteinExistence type="predicted"/>
<reference evidence="2 3" key="1">
    <citation type="submission" date="2015-01" db="EMBL/GenBank/DDBJ databases">
        <title>The Genome Sequence of Ochroconis gallopava CBS43764.</title>
        <authorList>
            <consortium name="The Broad Institute Genomics Platform"/>
            <person name="Cuomo C."/>
            <person name="de Hoog S."/>
            <person name="Gorbushina A."/>
            <person name="Stielow B."/>
            <person name="Teixiera M."/>
            <person name="Abouelleil A."/>
            <person name="Chapman S.B."/>
            <person name="Priest M."/>
            <person name="Young S.K."/>
            <person name="Wortman J."/>
            <person name="Nusbaum C."/>
            <person name="Birren B."/>
        </authorList>
    </citation>
    <scope>NUCLEOTIDE SEQUENCE [LARGE SCALE GENOMIC DNA]</scope>
    <source>
        <strain evidence="2 3">CBS 43764</strain>
    </source>
</reference>
<protein>
    <recommendedName>
        <fullName evidence="4">F-box domain-containing protein</fullName>
    </recommendedName>
</protein>
<dbReference type="EMBL" id="KN847572">
    <property type="protein sequence ID" value="KIV99733.1"/>
    <property type="molecule type" value="Genomic_DNA"/>
</dbReference>
<dbReference type="Proteomes" id="UP000053259">
    <property type="component" value="Unassembled WGS sequence"/>
</dbReference>
<evidence type="ECO:0000256" key="1">
    <source>
        <dbReference type="SAM" id="MobiDB-lite"/>
    </source>
</evidence>
<dbReference type="RefSeq" id="XP_016209603.1">
    <property type="nucleotide sequence ID" value="XM_016362590.1"/>
</dbReference>
<organism evidence="2 3">
    <name type="scientific">Verruconis gallopava</name>
    <dbReference type="NCBI Taxonomy" id="253628"/>
    <lineage>
        <taxon>Eukaryota</taxon>
        <taxon>Fungi</taxon>
        <taxon>Dikarya</taxon>
        <taxon>Ascomycota</taxon>
        <taxon>Pezizomycotina</taxon>
        <taxon>Dothideomycetes</taxon>
        <taxon>Pleosporomycetidae</taxon>
        <taxon>Venturiales</taxon>
        <taxon>Sympoventuriaceae</taxon>
        <taxon>Verruconis</taxon>
    </lineage>
</organism>
<accession>A0A0D2AL02</accession>
<dbReference type="HOGENOM" id="CLU_936847_0_0_1"/>
<keyword evidence="3" id="KW-1185">Reference proteome</keyword>
<sequence>MATQSPHSPSDVAMRDRANSTASDVVMSDTMDPESPTTDPSTYADAQQVLTPQISNEEQFMSLPKSVANSPLFRLPKDIRVRIYNYCLSSKYSVMWPVDRLNLELQPQLLRTCSTIYKEAVAILYSNTLHFIHPSDANMFLWAHNPDLGRSVTKLLFQIRDRDVKAIWSGYLSSTRVERSLQKDYPNLRTLHIQFRSSFLNAMNGNIAGRFERWENDNTFREVLLGLTDRVPPNCEVKILVCNRLIADDARALYNTFPHQLDRVKDPGPDRRLILRTPWKNLFGASVALEIEGQEQSRYFGP</sequence>
<name>A0A0D2AL02_9PEZI</name>
<dbReference type="GeneID" id="27316633"/>
<dbReference type="OrthoDB" id="62952at2759"/>
<dbReference type="InterPro" id="IPR038883">
    <property type="entry name" value="AN11006-like"/>
</dbReference>
<dbReference type="AlphaFoldDB" id="A0A0D2AL02"/>
<gene>
    <name evidence="2" type="ORF">PV09_08660</name>
</gene>